<dbReference type="InterPro" id="IPR001789">
    <property type="entry name" value="Sig_transdc_resp-reg_receiver"/>
</dbReference>
<dbReference type="NCBIfam" id="TIGR00229">
    <property type="entry name" value="sensory_box"/>
    <property type="match status" value="2"/>
</dbReference>
<comment type="caution">
    <text evidence="14">The sequence shown here is derived from an EMBL/GenBank/DDBJ whole genome shotgun (WGS) entry which is preliminary data.</text>
</comment>
<name>A0A2N6K0G8_FISMU</name>
<dbReference type="InterPro" id="IPR005467">
    <property type="entry name" value="His_kinase_dom"/>
</dbReference>
<accession>A0A2N6K0G8</accession>
<dbReference type="PROSITE" id="PS50113">
    <property type="entry name" value="PAC"/>
    <property type="match status" value="2"/>
</dbReference>
<feature type="domain" description="PAS" evidence="12">
    <location>
        <begin position="1"/>
        <end position="60"/>
    </location>
</feature>
<evidence type="ECO:0000259" key="12">
    <source>
        <dbReference type="PROSITE" id="PS50112"/>
    </source>
</evidence>
<dbReference type="PROSITE" id="PS50112">
    <property type="entry name" value="PAS"/>
    <property type="match status" value="2"/>
</dbReference>
<organism evidence="14 15">
    <name type="scientific">Fischerella muscicola CCMEE 5323</name>
    <dbReference type="NCBI Taxonomy" id="2019572"/>
    <lineage>
        <taxon>Bacteria</taxon>
        <taxon>Bacillati</taxon>
        <taxon>Cyanobacteriota</taxon>
        <taxon>Cyanophyceae</taxon>
        <taxon>Nostocales</taxon>
        <taxon>Hapalosiphonaceae</taxon>
        <taxon>Fischerella</taxon>
    </lineage>
</organism>
<dbReference type="InterPro" id="IPR003594">
    <property type="entry name" value="HATPase_dom"/>
</dbReference>
<comment type="similarity">
    <text evidence="2">In the N-terminal section; belongs to the phytochrome family.</text>
</comment>
<dbReference type="PRINTS" id="PR00344">
    <property type="entry name" value="BCTRLSENSOR"/>
</dbReference>
<evidence type="ECO:0000259" key="13">
    <source>
        <dbReference type="PROSITE" id="PS50113"/>
    </source>
</evidence>
<keyword evidence="5 14" id="KW-0808">Transferase</keyword>
<dbReference type="Pfam" id="PF00072">
    <property type="entry name" value="Response_reg"/>
    <property type="match status" value="1"/>
</dbReference>
<dbReference type="InterPro" id="IPR004358">
    <property type="entry name" value="Sig_transdc_His_kin-like_C"/>
</dbReference>
<dbReference type="PANTHER" id="PTHR43547">
    <property type="entry name" value="TWO-COMPONENT HISTIDINE KINASE"/>
    <property type="match status" value="1"/>
</dbReference>
<dbReference type="PANTHER" id="PTHR43547:SF2">
    <property type="entry name" value="HYBRID SIGNAL TRANSDUCTION HISTIDINE KINASE C"/>
    <property type="match status" value="1"/>
</dbReference>
<dbReference type="AlphaFoldDB" id="A0A2N6K0G8"/>
<dbReference type="Gene3D" id="3.30.450.20">
    <property type="entry name" value="PAS domain"/>
    <property type="match status" value="2"/>
</dbReference>
<dbReference type="InterPro" id="IPR013767">
    <property type="entry name" value="PAS_fold"/>
</dbReference>
<evidence type="ECO:0000256" key="8">
    <source>
        <dbReference type="PROSITE-ProRule" id="PRU00169"/>
    </source>
</evidence>
<dbReference type="CDD" id="cd16922">
    <property type="entry name" value="HATPase_EvgS-ArcB-TorS-like"/>
    <property type="match status" value="1"/>
</dbReference>
<dbReference type="GO" id="GO:0000155">
    <property type="term" value="F:phosphorelay sensor kinase activity"/>
    <property type="evidence" value="ECO:0007669"/>
    <property type="project" value="InterPro"/>
</dbReference>
<comment type="catalytic activity">
    <reaction evidence="1">
        <text>ATP + protein L-histidine = ADP + protein N-phospho-L-histidine.</text>
        <dbReference type="EC" id="2.7.13.3"/>
    </reaction>
</comment>
<dbReference type="EC" id="2.7.13.3" evidence="3"/>
<dbReference type="SUPFAM" id="SSF55785">
    <property type="entry name" value="PYP-like sensor domain (PAS domain)"/>
    <property type="match status" value="2"/>
</dbReference>
<evidence type="ECO:0000256" key="5">
    <source>
        <dbReference type="ARBA" id="ARBA00022777"/>
    </source>
</evidence>
<dbReference type="InterPro" id="IPR000700">
    <property type="entry name" value="PAS-assoc_C"/>
</dbReference>
<gene>
    <name evidence="14" type="ORF">CEN44_17195</name>
</gene>
<dbReference type="InterPro" id="IPR036097">
    <property type="entry name" value="HisK_dim/P_sf"/>
</dbReference>
<evidence type="ECO:0000259" key="10">
    <source>
        <dbReference type="PROSITE" id="PS50109"/>
    </source>
</evidence>
<dbReference type="InterPro" id="IPR001610">
    <property type="entry name" value="PAC"/>
</dbReference>
<keyword evidence="15" id="KW-1185">Reference proteome</keyword>
<dbReference type="Pfam" id="PF02518">
    <property type="entry name" value="HATPase_c"/>
    <property type="match status" value="1"/>
</dbReference>
<feature type="domain" description="Histidine kinase" evidence="10">
    <location>
        <begin position="267"/>
        <end position="485"/>
    </location>
</feature>
<dbReference type="InterPro" id="IPR000014">
    <property type="entry name" value="PAS"/>
</dbReference>
<keyword evidence="9" id="KW-0175">Coiled coil</keyword>
<evidence type="ECO:0000256" key="6">
    <source>
        <dbReference type="ARBA" id="ARBA00023012"/>
    </source>
</evidence>
<dbReference type="FunFam" id="3.30.565.10:FF:000010">
    <property type="entry name" value="Sensor histidine kinase RcsC"/>
    <property type="match status" value="1"/>
</dbReference>
<protein>
    <recommendedName>
        <fullName evidence="7">Circadian input-output histidine kinase CikA</fullName>
        <ecNumber evidence="3">2.7.13.3</ecNumber>
    </recommendedName>
</protein>
<dbReference type="InterPro" id="IPR003661">
    <property type="entry name" value="HisK_dim/P_dom"/>
</dbReference>
<dbReference type="Pfam" id="PF00989">
    <property type="entry name" value="PAS"/>
    <property type="match status" value="1"/>
</dbReference>
<dbReference type="Gene3D" id="3.40.50.2300">
    <property type="match status" value="1"/>
</dbReference>
<dbReference type="EMBL" id="NRQW01000396">
    <property type="protein sequence ID" value="PLZ87560.1"/>
    <property type="molecule type" value="Genomic_DNA"/>
</dbReference>
<dbReference type="InterPro" id="IPR036890">
    <property type="entry name" value="HATPase_C_sf"/>
</dbReference>
<feature type="domain" description="PAS" evidence="12">
    <location>
        <begin position="117"/>
        <end position="187"/>
    </location>
</feature>
<dbReference type="FunFam" id="3.30.450.20:FF:000099">
    <property type="entry name" value="Sensory box sensor histidine kinase"/>
    <property type="match status" value="1"/>
</dbReference>
<dbReference type="CDD" id="cd00082">
    <property type="entry name" value="HisKA"/>
    <property type="match status" value="1"/>
</dbReference>
<evidence type="ECO:0000256" key="3">
    <source>
        <dbReference type="ARBA" id="ARBA00012438"/>
    </source>
</evidence>
<evidence type="ECO:0000256" key="2">
    <source>
        <dbReference type="ARBA" id="ARBA00006402"/>
    </source>
</evidence>
<evidence type="ECO:0000256" key="9">
    <source>
        <dbReference type="SAM" id="Coils"/>
    </source>
</evidence>
<dbReference type="SUPFAM" id="SSF52172">
    <property type="entry name" value="CheY-like"/>
    <property type="match status" value="1"/>
</dbReference>
<dbReference type="SUPFAM" id="SSF55874">
    <property type="entry name" value="ATPase domain of HSP90 chaperone/DNA topoisomerase II/histidine kinase"/>
    <property type="match status" value="1"/>
</dbReference>
<proteinExistence type="inferred from homology"/>
<reference evidence="14 15" key="1">
    <citation type="submission" date="2017-08" db="EMBL/GenBank/DDBJ databases">
        <title>Genomes of Fischerella (Mastigocladus) sp. strains.</title>
        <authorList>
            <person name="Miller S.R."/>
        </authorList>
    </citation>
    <scope>NUCLEOTIDE SEQUENCE [LARGE SCALE GENOMIC DNA]</scope>
    <source>
        <strain evidence="14 15">CCMEE 5323</strain>
    </source>
</reference>
<evidence type="ECO:0000256" key="4">
    <source>
        <dbReference type="ARBA" id="ARBA00022553"/>
    </source>
</evidence>
<feature type="modified residue" description="4-aspartylphosphate" evidence="8">
    <location>
        <position position="556"/>
    </location>
</feature>
<dbReference type="CDD" id="cd00130">
    <property type="entry name" value="PAS"/>
    <property type="match status" value="2"/>
</dbReference>
<dbReference type="GO" id="GO:0006355">
    <property type="term" value="P:regulation of DNA-templated transcription"/>
    <property type="evidence" value="ECO:0007669"/>
    <property type="project" value="InterPro"/>
</dbReference>
<dbReference type="Gene3D" id="3.30.565.10">
    <property type="entry name" value="Histidine kinase-like ATPase, C-terminal domain"/>
    <property type="match status" value="1"/>
</dbReference>
<evidence type="ECO:0000313" key="15">
    <source>
        <dbReference type="Proteomes" id="UP000235036"/>
    </source>
</evidence>
<dbReference type="SMART" id="SM00448">
    <property type="entry name" value="REC"/>
    <property type="match status" value="1"/>
</dbReference>
<dbReference type="RefSeq" id="WP_102205458.1">
    <property type="nucleotide sequence ID" value="NZ_CAWNVR010000507.1"/>
</dbReference>
<keyword evidence="5 14" id="KW-0418">Kinase</keyword>
<dbReference type="PROSITE" id="PS50109">
    <property type="entry name" value="HIS_KIN"/>
    <property type="match status" value="1"/>
</dbReference>
<dbReference type="PROSITE" id="PS50110">
    <property type="entry name" value="RESPONSE_REGULATORY"/>
    <property type="match status" value="1"/>
</dbReference>
<evidence type="ECO:0000259" key="11">
    <source>
        <dbReference type="PROSITE" id="PS50110"/>
    </source>
</evidence>
<dbReference type="InterPro" id="IPR035965">
    <property type="entry name" value="PAS-like_dom_sf"/>
</dbReference>
<dbReference type="Pfam" id="PF08447">
    <property type="entry name" value="PAS_3"/>
    <property type="match status" value="1"/>
</dbReference>
<sequence>MAVIEWDGELRVTRWSGAAEQIFGWQADEVLGELLTDLNLVFEEDIEKVAEVSRRLMIGEESYVFSYNRNYTKGGDVIHCEWYNSSLRDQSGRMLSVLSLVLDVTPRQQAEAALRQREERYRYLVEAIPQLVWTADAQGRNDYVNQQMCDYIGLPFDQLLGLNWLTVIHPDDVERIDQQWTESVQNGIPYEAEYRLLRADGTYRWQLVRAMPFKDEQGRVIQWFGVSTDIHDKQELEKQRARLLQQEQAAREEAERANRIKDEFLAVLSHELRSPLNPILGWAKLMQSQKLTPQKTAQALATIERNAKLQAQLIDDLLDVFRILRGKMVLNICPVNLVTTIEAAIKTVRLAAQAKSIQIQTRLNPHVGTVAGDSARLQQIIWNLLTNAVKFTPQGGRVEVRLERVDNFAQIQVQDTGKGISPDFLPYVFDYFRQEDGATTRKFGGLGLGLAIVRYLTEQHGGTIQADSPGLGQGATFTLRLPLPTVISQTAQEDSSGTETLDLGQLKILVVDDEADMRELMVTVLEAYGAKVSVAASATEALKILQQTQPDILISDIGMPEIDGYMLMRQVRSLPPQQGGQIKAITLTAYAGEFDQQQALSVGFQKHIPKPVEPETLLQAIASLVNSS</sequence>
<dbReference type="SMART" id="SM00086">
    <property type="entry name" value="PAC"/>
    <property type="match status" value="2"/>
</dbReference>
<dbReference type="Pfam" id="PF00512">
    <property type="entry name" value="HisKA"/>
    <property type="match status" value="1"/>
</dbReference>
<keyword evidence="4 8" id="KW-0597">Phosphoprotein</keyword>
<feature type="domain" description="Response regulatory" evidence="11">
    <location>
        <begin position="507"/>
        <end position="625"/>
    </location>
</feature>
<dbReference type="InterPro" id="IPR013655">
    <property type="entry name" value="PAS_fold_3"/>
</dbReference>
<evidence type="ECO:0000256" key="7">
    <source>
        <dbReference type="ARBA" id="ARBA00074306"/>
    </source>
</evidence>
<dbReference type="SMART" id="SM00091">
    <property type="entry name" value="PAS"/>
    <property type="match status" value="2"/>
</dbReference>
<dbReference type="Proteomes" id="UP000235036">
    <property type="component" value="Unassembled WGS sequence"/>
</dbReference>
<dbReference type="InterPro" id="IPR011006">
    <property type="entry name" value="CheY-like_superfamily"/>
</dbReference>
<dbReference type="CDD" id="cd17580">
    <property type="entry name" value="REC_2_DhkD-like"/>
    <property type="match status" value="1"/>
</dbReference>
<dbReference type="Gene3D" id="1.10.287.130">
    <property type="match status" value="1"/>
</dbReference>
<keyword evidence="6" id="KW-0902">Two-component regulatory system</keyword>
<dbReference type="SMART" id="SM00388">
    <property type="entry name" value="HisKA"/>
    <property type="match status" value="1"/>
</dbReference>
<feature type="coiled-coil region" evidence="9">
    <location>
        <begin position="233"/>
        <end position="263"/>
    </location>
</feature>
<evidence type="ECO:0000256" key="1">
    <source>
        <dbReference type="ARBA" id="ARBA00000085"/>
    </source>
</evidence>
<feature type="domain" description="PAC" evidence="13">
    <location>
        <begin position="190"/>
        <end position="242"/>
    </location>
</feature>
<dbReference type="SMART" id="SM00387">
    <property type="entry name" value="HATPase_c"/>
    <property type="match status" value="1"/>
</dbReference>
<dbReference type="SUPFAM" id="SSF47384">
    <property type="entry name" value="Homodimeric domain of signal transducing histidine kinase"/>
    <property type="match status" value="1"/>
</dbReference>
<evidence type="ECO:0000313" key="14">
    <source>
        <dbReference type="EMBL" id="PLZ87560.1"/>
    </source>
</evidence>
<feature type="domain" description="PAC" evidence="13">
    <location>
        <begin position="61"/>
        <end position="116"/>
    </location>
</feature>